<sequence>MRKVLTAATFAAGVAVLGAAAPAMAEGPGVAAGDLSLANVDASDAAHWQICGQNVLAQPDGQDCDNSDAGSGGSGVDAGSLSLANADAGDAAHWQICGQNVGVSPLFGQMCDNGR</sequence>
<feature type="signal peptide" evidence="1">
    <location>
        <begin position="1"/>
        <end position="25"/>
    </location>
</feature>
<protein>
    <recommendedName>
        <fullName evidence="4">Secreted protein</fullName>
    </recommendedName>
</protein>
<dbReference type="RefSeq" id="WP_387972536.1">
    <property type="nucleotide sequence ID" value="NZ_JBHRWO010000007.1"/>
</dbReference>
<evidence type="ECO:0008006" key="4">
    <source>
        <dbReference type="Google" id="ProtNLM"/>
    </source>
</evidence>
<dbReference type="EMBL" id="JBHRWO010000007">
    <property type="protein sequence ID" value="MFC3492250.1"/>
    <property type="molecule type" value="Genomic_DNA"/>
</dbReference>
<reference evidence="3" key="1">
    <citation type="journal article" date="2019" name="Int. J. Syst. Evol. Microbiol.">
        <title>The Global Catalogue of Microorganisms (GCM) 10K type strain sequencing project: providing services to taxonomists for standard genome sequencing and annotation.</title>
        <authorList>
            <consortium name="The Broad Institute Genomics Platform"/>
            <consortium name="The Broad Institute Genome Sequencing Center for Infectious Disease"/>
            <person name="Wu L."/>
            <person name="Ma J."/>
        </authorList>
    </citation>
    <scope>NUCLEOTIDE SEQUENCE [LARGE SCALE GENOMIC DNA]</scope>
    <source>
        <strain evidence="3">CGMCC 4.7396</strain>
    </source>
</reference>
<comment type="caution">
    <text evidence="2">The sequence shown here is derived from an EMBL/GenBank/DDBJ whole genome shotgun (WGS) entry which is preliminary data.</text>
</comment>
<evidence type="ECO:0000256" key="1">
    <source>
        <dbReference type="SAM" id="SignalP"/>
    </source>
</evidence>
<dbReference type="Proteomes" id="UP001595712">
    <property type="component" value="Unassembled WGS sequence"/>
</dbReference>
<keyword evidence="1" id="KW-0732">Signal</keyword>
<evidence type="ECO:0000313" key="2">
    <source>
        <dbReference type="EMBL" id="MFC3492250.1"/>
    </source>
</evidence>
<proteinExistence type="predicted"/>
<gene>
    <name evidence="2" type="ORF">ACFO8M_07115</name>
</gene>
<feature type="chain" id="PRO_5046005665" description="Secreted protein" evidence="1">
    <location>
        <begin position="26"/>
        <end position="115"/>
    </location>
</feature>
<organism evidence="2 3">
    <name type="scientific">Glycomyces rhizosphaerae</name>
    <dbReference type="NCBI Taxonomy" id="2054422"/>
    <lineage>
        <taxon>Bacteria</taxon>
        <taxon>Bacillati</taxon>
        <taxon>Actinomycetota</taxon>
        <taxon>Actinomycetes</taxon>
        <taxon>Glycomycetales</taxon>
        <taxon>Glycomycetaceae</taxon>
        <taxon>Glycomyces</taxon>
    </lineage>
</organism>
<evidence type="ECO:0000313" key="3">
    <source>
        <dbReference type="Proteomes" id="UP001595712"/>
    </source>
</evidence>
<keyword evidence="3" id="KW-1185">Reference proteome</keyword>
<name>A0ABV7PUR4_9ACTN</name>
<accession>A0ABV7PUR4</accession>